<proteinExistence type="predicted"/>
<sequence length="135" mass="15250">NYSLLVSGPCCYFAVFRLSEASEVRKTLFKKGERRCGIVEKWQLSYLTKTVDIMLSNAQNQPLFPNPAGQQNPTGQFHARPHLQIKKNAITDDYKITSQVLGLGINGKVVEIFQRKTGDKYALKVSYSSQTCPYK</sequence>
<comment type="caution">
    <text evidence="1">The sequence shown here is derived from an EMBL/GenBank/DDBJ whole genome shotgun (WGS) entry which is preliminary data.</text>
</comment>
<feature type="non-terminal residue" evidence="1">
    <location>
        <position position="1"/>
    </location>
</feature>
<name>A0ABV0NAZ3_9TELE</name>
<reference evidence="1 2" key="1">
    <citation type="submission" date="2021-06" db="EMBL/GenBank/DDBJ databases">
        <authorList>
            <person name="Palmer J.M."/>
        </authorList>
    </citation>
    <scope>NUCLEOTIDE SEQUENCE [LARGE SCALE GENOMIC DNA]</scope>
    <source>
        <strain evidence="1 2">GA_2019</strain>
        <tissue evidence="1">Muscle</tissue>
    </source>
</reference>
<gene>
    <name evidence="1" type="ORF">GOODEAATRI_016132</name>
</gene>
<dbReference type="EMBL" id="JAHRIO010031212">
    <property type="protein sequence ID" value="MEQ2168580.1"/>
    <property type="molecule type" value="Genomic_DNA"/>
</dbReference>
<evidence type="ECO:0000313" key="2">
    <source>
        <dbReference type="Proteomes" id="UP001476798"/>
    </source>
</evidence>
<dbReference type="Proteomes" id="UP001476798">
    <property type="component" value="Unassembled WGS sequence"/>
</dbReference>
<protein>
    <submittedName>
        <fullName evidence="1">Uncharacterized protein</fullName>
    </submittedName>
</protein>
<keyword evidence="2" id="KW-1185">Reference proteome</keyword>
<accession>A0ABV0NAZ3</accession>
<organism evidence="1 2">
    <name type="scientific">Goodea atripinnis</name>
    <dbReference type="NCBI Taxonomy" id="208336"/>
    <lineage>
        <taxon>Eukaryota</taxon>
        <taxon>Metazoa</taxon>
        <taxon>Chordata</taxon>
        <taxon>Craniata</taxon>
        <taxon>Vertebrata</taxon>
        <taxon>Euteleostomi</taxon>
        <taxon>Actinopterygii</taxon>
        <taxon>Neopterygii</taxon>
        <taxon>Teleostei</taxon>
        <taxon>Neoteleostei</taxon>
        <taxon>Acanthomorphata</taxon>
        <taxon>Ovalentaria</taxon>
        <taxon>Atherinomorphae</taxon>
        <taxon>Cyprinodontiformes</taxon>
        <taxon>Goodeidae</taxon>
        <taxon>Goodea</taxon>
    </lineage>
</organism>
<evidence type="ECO:0000313" key="1">
    <source>
        <dbReference type="EMBL" id="MEQ2168580.1"/>
    </source>
</evidence>
<dbReference type="Gene3D" id="3.30.200.20">
    <property type="entry name" value="Phosphorylase Kinase, domain 1"/>
    <property type="match status" value="1"/>
</dbReference>